<dbReference type="EMBL" id="LR134343">
    <property type="protein sequence ID" value="VEG12952.1"/>
    <property type="molecule type" value="Genomic_DNA"/>
</dbReference>
<evidence type="ECO:0000313" key="4">
    <source>
        <dbReference type="Proteomes" id="UP000274100"/>
    </source>
</evidence>
<keyword evidence="1" id="KW-0812">Transmembrane</keyword>
<protein>
    <submittedName>
        <fullName evidence="3">Uncharacterized protein conserved in bacteria</fullName>
    </submittedName>
</protein>
<gene>
    <name evidence="3" type="ORF">NCTC10297_00907</name>
</gene>
<keyword evidence="1" id="KW-0472">Membrane</keyword>
<feature type="transmembrane region" description="Helical" evidence="1">
    <location>
        <begin position="12"/>
        <end position="32"/>
    </location>
</feature>
<proteinExistence type="predicted"/>
<evidence type="ECO:0000256" key="1">
    <source>
        <dbReference type="SAM" id="Phobius"/>
    </source>
</evidence>
<feature type="transmembrane region" description="Helical" evidence="1">
    <location>
        <begin position="121"/>
        <end position="145"/>
    </location>
</feature>
<organism evidence="3 4">
    <name type="scientific">Moraxella cuniculi</name>
    <dbReference type="NCBI Taxonomy" id="34061"/>
    <lineage>
        <taxon>Bacteria</taxon>
        <taxon>Pseudomonadati</taxon>
        <taxon>Pseudomonadota</taxon>
        <taxon>Gammaproteobacteria</taxon>
        <taxon>Moraxellales</taxon>
        <taxon>Moraxellaceae</taxon>
        <taxon>Moraxella</taxon>
    </lineage>
</organism>
<dbReference type="OrthoDB" id="1633380at2"/>
<dbReference type="Pfam" id="PF07670">
    <property type="entry name" value="Gate"/>
    <property type="match status" value="1"/>
</dbReference>
<dbReference type="InterPro" id="IPR011642">
    <property type="entry name" value="Gate_dom"/>
</dbReference>
<sequence>MTQHNKSTQLALWQMIVFSLVGIVMFFVPFTIGNKRTIAFDHAASYLVNEQKPLAIVLLFALMIYGVAKPFVTGSYKHNLTNKILTALKVAGLILAVLYITGLAPELIMQKDMMPFLFDKLALPVGMIVPIGAMMLAFLLGFGLLELMGVLMQPVMRPIWKTPGASAIDAVASFVGSYSVALLITNRVYLQGQYSTKEAVIIATGFSTVSTAFMVIIAKTLNLMDFWNLYFWSCLVITFLVTAITARLPPIATMDNSKPIADVTAQGQSRLKLAFDTGINTAKASDGLLKVLWINLKDGIEMAAAIVPSIIAIGLLGLLFAKYTPVFDVLGMALYPFTYLGGLPQPMVVAKGLSAGLAEVFLPALLLADSDILTRFVTAIVPVSSIIFFSAMIPCVLATNIPLSVPKMILIWFIRTALSIVLACAFAQLALALGWLA</sequence>
<feature type="transmembrane region" description="Helical" evidence="1">
    <location>
        <begin position="229"/>
        <end position="248"/>
    </location>
</feature>
<feature type="domain" description="Nucleoside transporter/FeoB GTPase Gate" evidence="2">
    <location>
        <begin position="123"/>
        <end position="222"/>
    </location>
</feature>
<dbReference type="Proteomes" id="UP000274100">
    <property type="component" value="Chromosome"/>
</dbReference>
<feature type="transmembrane region" description="Helical" evidence="1">
    <location>
        <begin position="302"/>
        <end position="323"/>
    </location>
</feature>
<feature type="transmembrane region" description="Helical" evidence="1">
    <location>
        <begin position="53"/>
        <end position="72"/>
    </location>
</feature>
<dbReference type="RefSeq" id="WP_126330371.1">
    <property type="nucleotide sequence ID" value="NZ_LR134343.1"/>
</dbReference>
<feature type="transmembrane region" description="Helical" evidence="1">
    <location>
        <begin position="379"/>
        <end position="403"/>
    </location>
</feature>
<feature type="transmembrane region" description="Helical" evidence="1">
    <location>
        <begin position="84"/>
        <end position="109"/>
    </location>
</feature>
<name>A0A448GVZ8_9GAMM</name>
<keyword evidence="1" id="KW-1133">Transmembrane helix</keyword>
<evidence type="ECO:0000259" key="2">
    <source>
        <dbReference type="Pfam" id="PF07670"/>
    </source>
</evidence>
<accession>A0A448GVZ8</accession>
<feature type="transmembrane region" description="Helical" evidence="1">
    <location>
        <begin position="165"/>
        <end position="186"/>
    </location>
</feature>
<evidence type="ECO:0000313" key="3">
    <source>
        <dbReference type="EMBL" id="VEG12952.1"/>
    </source>
</evidence>
<dbReference type="KEGG" id="mcun:NCTC10297_00907"/>
<dbReference type="AlphaFoldDB" id="A0A448GVZ8"/>
<feature type="transmembrane region" description="Helical" evidence="1">
    <location>
        <begin position="409"/>
        <end position="436"/>
    </location>
</feature>
<reference evidence="3 4" key="1">
    <citation type="submission" date="2018-12" db="EMBL/GenBank/DDBJ databases">
        <authorList>
            <consortium name="Pathogen Informatics"/>
        </authorList>
    </citation>
    <scope>NUCLEOTIDE SEQUENCE [LARGE SCALE GENOMIC DNA]</scope>
    <source>
        <strain evidence="3 4">NCTC10297</strain>
    </source>
</reference>
<feature type="transmembrane region" description="Helical" evidence="1">
    <location>
        <begin position="198"/>
        <end position="217"/>
    </location>
</feature>